<dbReference type="Proteomes" id="UP000663826">
    <property type="component" value="Unassembled WGS sequence"/>
</dbReference>
<feature type="compositionally biased region" description="Pro residues" evidence="1">
    <location>
        <begin position="240"/>
        <end position="261"/>
    </location>
</feature>
<dbReference type="InterPro" id="IPR019007">
    <property type="entry name" value="Wbp11/ELF5/Saf1_N"/>
</dbReference>
<feature type="compositionally biased region" description="Basic and acidic residues" evidence="1">
    <location>
        <begin position="168"/>
        <end position="179"/>
    </location>
</feature>
<feature type="compositionally biased region" description="Low complexity" evidence="1">
    <location>
        <begin position="377"/>
        <end position="392"/>
    </location>
</feature>
<dbReference type="Pfam" id="PF09429">
    <property type="entry name" value="Wbp11"/>
    <property type="match status" value="1"/>
</dbReference>
<feature type="domain" description="Wbp11/ELF5/Saf1 N-terminal" evidence="2">
    <location>
        <begin position="4"/>
        <end position="85"/>
    </location>
</feature>
<feature type="compositionally biased region" description="Basic and acidic residues" evidence="1">
    <location>
        <begin position="88"/>
        <end position="112"/>
    </location>
</feature>
<comment type="caution">
    <text evidence="3">The sequence shown here is derived from an EMBL/GenBank/DDBJ whole genome shotgun (WGS) entry which is preliminary data.</text>
</comment>
<protein>
    <recommendedName>
        <fullName evidence="2">Wbp11/ELF5/Saf1 N-terminal domain-containing protein</fullName>
    </recommendedName>
</protein>
<feature type="region of interest" description="Disordered" evidence="1">
    <location>
        <begin position="348"/>
        <end position="396"/>
    </location>
</feature>
<feature type="compositionally biased region" description="Polar residues" evidence="1">
    <location>
        <begin position="357"/>
        <end position="368"/>
    </location>
</feature>
<dbReference type="GO" id="GO:0006396">
    <property type="term" value="P:RNA processing"/>
    <property type="evidence" value="ECO:0007669"/>
    <property type="project" value="InterPro"/>
</dbReference>
<evidence type="ECO:0000256" key="1">
    <source>
        <dbReference type="SAM" id="MobiDB-lite"/>
    </source>
</evidence>
<dbReference type="EMBL" id="CAJMWQ010000979">
    <property type="protein sequence ID" value="CAE6421423.1"/>
    <property type="molecule type" value="Genomic_DNA"/>
</dbReference>
<dbReference type="AlphaFoldDB" id="A0A8H2XCK5"/>
<organism evidence="3 4">
    <name type="scientific">Rhizoctonia solani</name>
    <dbReference type="NCBI Taxonomy" id="456999"/>
    <lineage>
        <taxon>Eukaryota</taxon>
        <taxon>Fungi</taxon>
        <taxon>Dikarya</taxon>
        <taxon>Basidiomycota</taxon>
        <taxon>Agaricomycotina</taxon>
        <taxon>Agaricomycetes</taxon>
        <taxon>Cantharellales</taxon>
        <taxon>Ceratobasidiaceae</taxon>
        <taxon>Rhizoctonia</taxon>
    </lineage>
</organism>
<feature type="compositionally biased region" description="Low complexity" evidence="1">
    <location>
        <begin position="113"/>
        <end position="127"/>
    </location>
</feature>
<gene>
    <name evidence="3" type="ORF">RDB_LOCUS49859</name>
</gene>
<feature type="compositionally biased region" description="Polar residues" evidence="1">
    <location>
        <begin position="418"/>
        <end position="427"/>
    </location>
</feature>
<evidence type="ECO:0000313" key="4">
    <source>
        <dbReference type="Proteomes" id="UP000663826"/>
    </source>
</evidence>
<name>A0A8H2XCK5_9AGAM</name>
<evidence type="ECO:0000259" key="2">
    <source>
        <dbReference type="Pfam" id="PF09429"/>
    </source>
</evidence>
<accession>A0A8H2XCK5</accession>
<proteinExistence type="predicted"/>
<feature type="region of interest" description="Disordered" evidence="1">
    <location>
        <begin position="88"/>
        <end position="293"/>
    </location>
</feature>
<sequence>MAKGKTSNPADAFRKAQRAKEIKKEGMFYNKENRAKARETATLKKDTGGLETEIHELEEAGEDKLSSAQKERLKELRSEVTRIRKVKQDYVKAHPDQSHLVRGLEPRARRPEGTTAAGAGGSQATPAVRSVFGKNGLPLHPERSIYYDPVLNPYGMPPPGMPYAERALLPHEIEEDARRQGGSVGYVSDEDSAMDSPNSGSDEDDEDIVLPAGPPPGHPKEETSNSDSGSEGSDDDIPMPSGPPPPKQAPPLPKGIPPAGAPFPQATQYGVVFPPFPPNIQTYPHAPPPPPGFPATTYSAYPAPFAQSAPYPQQMMGREPKPRDRQLAEAVRVVQDPLSNVPHITYQTHQAQRHQFPPSSSTGGQHTALQHGLPSKPGGAPPTTASATISAEPELRDFKKEATAFVPTSMRRAAKKGPSTNVTSGIQINAAPDESSDQSGPSAEPRKDLMAVLGSQLGTRDKPASGSNTKTGQGKDDYEKFLAEVGSFL</sequence>
<dbReference type="Pfam" id="PF12622">
    <property type="entry name" value="NpwBP"/>
    <property type="match status" value="1"/>
</dbReference>
<reference evidence="3" key="1">
    <citation type="submission" date="2021-01" db="EMBL/GenBank/DDBJ databases">
        <authorList>
            <person name="Kaushik A."/>
        </authorList>
    </citation>
    <scope>NUCLEOTIDE SEQUENCE</scope>
    <source>
        <strain evidence="3">AG1-1B</strain>
    </source>
</reference>
<feature type="region of interest" description="Disordered" evidence="1">
    <location>
        <begin position="409"/>
        <end position="478"/>
    </location>
</feature>
<evidence type="ECO:0000313" key="3">
    <source>
        <dbReference type="EMBL" id="CAE6421423.1"/>
    </source>
</evidence>